<protein>
    <recommendedName>
        <fullName evidence="3">Calcineurin-like phosphoesterase domain-containing protein</fullName>
    </recommendedName>
</protein>
<evidence type="ECO:0008006" key="3">
    <source>
        <dbReference type="Google" id="ProtNLM"/>
    </source>
</evidence>
<comment type="caution">
    <text evidence="2">The sequence shown here is derived from an EMBL/GenBank/DDBJ whole genome shotgun (WGS) entry which is preliminary data.</text>
</comment>
<dbReference type="InterPro" id="IPR029052">
    <property type="entry name" value="Metallo-depent_PP-like"/>
</dbReference>
<evidence type="ECO:0000313" key="2">
    <source>
        <dbReference type="EMBL" id="GAF86903.1"/>
    </source>
</evidence>
<accession>X0T0B7</accession>
<gene>
    <name evidence="2" type="ORF">S01H1_26979</name>
</gene>
<name>X0T0B7_9ZZZZ</name>
<dbReference type="SUPFAM" id="SSF56300">
    <property type="entry name" value="Metallo-dependent phosphatases"/>
    <property type="match status" value="1"/>
</dbReference>
<sequence length="281" mass="29935">DYDDAYVCYLNGIEVARSSNISGSPPASTATASSGHEASGGSSGLPPESTVVSAALLLSGENLLACQGHNATSTSTDFSLIPELEETVPPNASPDPPSNESPPDQATGVEGNPQLCVDVSDFESEPLTAQFFGREMTEAPADDFTIVVLPDTQLYSQTFPSVFQSQTQWIIDNQAALNIVFVSHVGDIVNVANVEQQWINADAALSLLDPAGNEELMPYGLAVGNHDQPTTLFNTYFGLNRFCPASVCRSYYGGNFGTTNNNNYQLFTAGGMDFVVIHLEY</sequence>
<feature type="compositionally biased region" description="Low complexity" evidence="1">
    <location>
        <begin position="22"/>
        <end position="40"/>
    </location>
</feature>
<feature type="region of interest" description="Disordered" evidence="1">
    <location>
        <begin position="86"/>
        <end position="112"/>
    </location>
</feature>
<feature type="non-terminal residue" evidence="2">
    <location>
        <position position="281"/>
    </location>
</feature>
<organism evidence="2">
    <name type="scientific">marine sediment metagenome</name>
    <dbReference type="NCBI Taxonomy" id="412755"/>
    <lineage>
        <taxon>unclassified sequences</taxon>
        <taxon>metagenomes</taxon>
        <taxon>ecological metagenomes</taxon>
    </lineage>
</organism>
<reference evidence="2" key="1">
    <citation type="journal article" date="2014" name="Front. Microbiol.">
        <title>High frequency of phylogenetically diverse reductive dehalogenase-homologous genes in deep subseafloor sedimentary metagenomes.</title>
        <authorList>
            <person name="Kawai M."/>
            <person name="Futagami T."/>
            <person name="Toyoda A."/>
            <person name="Takaki Y."/>
            <person name="Nishi S."/>
            <person name="Hori S."/>
            <person name="Arai W."/>
            <person name="Tsubouchi T."/>
            <person name="Morono Y."/>
            <person name="Uchiyama I."/>
            <person name="Ito T."/>
            <person name="Fujiyama A."/>
            <person name="Inagaki F."/>
            <person name="Takami H."/>
        </authorList>
    </citation>
    <scope>NUCLEOTIDE SEQUENCE</scope>
    <source>
        <strain evidence="2">Expedition CK06-06</strain>
    </source>
</reference>
<feature type="region of interest" description="Disordered" evidence="1">
    <location>
        <begin position="19"/>
        <end position="47"/>
    </location>
</feature>
<feature type="compositionally biased region" description="Pro residues" evidence="1">
    <location>
        <begin position="91"/>
        <end position="100"/>
    </location>
</feature>
<evidence type="ECO:0000256" key="1">
    <source>
        <dbReference type="SAM" id="MobiDB-lite"/>
    </source>
</evidence>
<dbReference type="Gene3D" id="2.60.120.260">
    <property type="entry name" value="Galactose-binding domain-like"/>
    <property type="match status" value="1"/>
</dbReference>
<proteinExistence type="predicted"/>
<dbReference type="EMBL" id="BARS01016389">
    <property type="protein sequence ID" value="GAF86903.1"/>
    <property type="molecule type" value="Genomic_DNA"/>
</dbReference>
<dbReference type="AlphaFoldDB" id="X0T0B7"/>
<feature type="non-terminal residue" evidence="2">
    <location>
        <position position="1"/>
    </location>
</feature>